<protein>
    <recommendedName>
        <fullName evidence="3">AAA+ ATPase domain-containing protein</fullName>
    </recommendedName>
</protein>
<dbReference type="CDD" id="cd00009">
    <property type="entry name" value="AAA"/>
    <property type="match status" value="1"/>
</dbReference>
<evidence type="ECO:0000313" key="1">
    <source>
        <dbReference type="EMBL" id="OAE19531.1"/>
    </source>
</evidence>
<sequence length="649" mass="71870">MSQRLVVHPMTCPASAVARVGGLGGYATSGTRLQSAARSGATVRQPREQGALCRVRAGNSRQGRFVPNLELVQSRRRSVRRTCASLGFTADPRIGIERAANGLLKDAAMLLVYQDVFRSPPAQAFLKVLLALRRGDDGLKLLESYGEFFKLMAIGRYPSWEDYILEGILAGENNPFVEAAANVGNPKSAWSGGVPPSLQAAAAADLDSLQRLSITESTLSGWVAEMVTDVKPEWRTAAASNFSSKIIHKSPAYAEEGSNTFGFNLSEEKPEAEPSAVGVDQVKKSVSEEAEGIESAPGRYLKTIHTFLDEDRERWRKKIGGLWRWSEAVPLLEKYYADHSVGRVASTQYLQWRAGKLMLDTKWVVKTTTACDLSLNREKKEILLKNLTKHAHRRTAHHVLLYGPSGIGKTWLLRSALSEVTSIKDLRIVTLPVSELKSIFAVLEELARHWRLRFALVVDDLFSRTIVEELQLAAHKYGPIELQAQHPENCVSTDVFDKSIYRIWQQRSIWGVESSASGFVPLVNMQFALWGGEETYTLLKSALDGNSQEWPENVLLCGTSSRKVAIQGKDGVAGYGDLSHLFGSTLEFADLDEVEYDTCVKELLENRIANTSFDTNMSREEVVQQGKAWAENINARSVRSAAHFVNALE</sequence>
<evidence type="ECO:0000313" key="2">
    <source>
        <dbReference type="Proteomes" id="UP000077202"/>
    </source>
</evidence>
<dbReference type="Proteomes" id="UP000077202">
    <property type="component" value="Unassembled WGS sequence"/>
</dbReference>
<organism evidence="1 2">
    <name type="scientific">Marchantia polymorpha subsp. ruderalis</name>
    <dbReference type="NCBI Taxonomy" id="1480154"/>
    <lineage>
        <taxon>Eukaryota</taxon>
        <taxon>Viridiplantae</taxon>
        <taxon>Streptophyta</taxon>
        <taxon>Embryophyta</taxon>
        <taxon>Marchantiophyta</taxon>
        <taxon>Marchantiopsida</taxon>
        <taxon>Marchantiidae</taxon>
        <taxon>Marchantiales</taxon>
        <taxon>Marchantiaceae</taxon>
        <taxon>Marchantia</taxon>
    </lineage>
</organism>
<evidence type="ECO:0008006" key="3">
    <source>
        <dbReference type="Google" id="ProtNLM"/>
    </source>
</evidence>
<dbReference type="InterPro" id="IPR008533">
    <property type="entry name" value="DUF815"/>
</dbReference>
<keyword evidence="2" id="KW-1185">Reference proteome</keyword>
<gene>
    <name evidence="1" type="ORF">AXG93_2742s1000</name>
</gene>
<comment type="caution">
    <text evidence="1">The sequence shown here is derived from an EMBL/GenBank/DDBJ whole genome shotgun (WGS) entry which is preliminary data.</text>
</comment>
<reference evidence="1" key="1">
    <citation type="submission" date="2016-03" db="EMBL/GenBank/DDBJ databases">
        <title>Mechanisms controlling the formation of the plant cell surface in tip-growing cells are functionally conserved among land plants.</title>
        <authorList>
            <person name="Honkanen S."/>
            <person name="Jones V.A."/>
            <person name="Morieri G."/>
            <person name="Champion C."/>
            <person name="Hetherington A.J."/>
            <person name="Kelly S."/>
            <person name="Saint-Marcoux D."/>
            <person name="Proust H."/>
            <person name="Prescott H."/>
            <person name="Dolan L."/>
        </authorList>
    </citation>
    <scope>NUCLEOTIDE SEQUENCE [LARGE SCALE GENOMIC DNA]</scope>
    <source>
        <tissue evidence="1">Whole gametophyte</tissue>
    </source>
</reference>
<dbReference type="Gene3D" id="3.40.50.300">
    <property type="entry name" value="P-loop containing nucleotide triphosphate hydrolases"/>
    <property type="match status" value="1"/>
</dbReference>
<dbReference type="SUPFAM" id="SSF52540">
    <property type="entry name" value="P-loop containing nucleoside triphosphate hydrolases"/>
    <property type="match status" value="1"/>
</dbReference>
<accession>A0A176VGT3</accession>
<proteinExistence type="predicted"/>
<dbReference type="PANTHER" id="PTHR42935">
    <property type="entry name" value="SLR0930 PROTEIN"/>
    <property type="match status" value="1"/>
</dbReference>
<dbReference type="InterPro" id="IPR027417">
    <property type="entry name" value="P-loop_NTPase"/>
</dbReference>
<name>A0A176VGT3_MARPO</name>
<dbReference type="EMBL" id="LVLJ01003836">
    <property type="protein sequence ID" value="OAE19531.1"/>
    <property type="molecule type" value="Genomic_DNA"/>
</dbReference>
<dbReference type="Pfam" id="PF05673">
    <property type="entry name" value="DUF815"/>
    <property type="match status" value="2"/>
</dbReference>
<dbReference type="AlphaFoldDB" id="A0A176VGT3"/>
<dbReference type="PANTHER" id="PTHR42935:SF1">
    <property type="entry name" value="SLR0930 PROTEIN"/>
    <property type="match status" value="1"/>
</dbReference>